<sequence>MVVESLGVNLESFGGGVVVVMVVESFWSNLVVEVESFRIFDEAGRGSVVVEIKRQSYVIAIHRHVMGHSEKTQILVSLRRTNAGCFAFQDLRAGGFPEEQTSTKGIWRRGVGNGQLVIAGGSLLQSTPSEMFSFFQFISHASGVFAVRETAQLHVGSTGFIFSRLAGDKVLLLIYKTSPYGNNVDITKLEYVVHVQKRVGTRLRRLERDMKGQKLSDGTGLGGKGSLTDAEIHKFKASVGMKRAGETGDHRENPPTSSIVQRGSHMRKSDVTQPGIEPSSRWWESSILAT</sequence>
<proteinExistence type="predicted"/>
<feature type="compositionally biased region" description="Basic and acidic residues" evidence="1">
    <location>
        <begin position="243"/>
        <end position="253"/>
    </location>
</feature>
<organism evidence="2 3">
    <name type="scientific">Dryococelus australis</name>
    <dbReference type="NCBI Taxonomy" id="614101"/>
    <lineage>
        <taxon>Eukaryota</taxon>
        <taxon>Metazoa</taxon>
        <taxon>Ecdysozoa</taxon>
        <taxon>Arthropoda</taxon>
        <taxon>Hexapoda</taxon>
        <taxon>Insecta</taxon>
        <taxon>Pterygota</taxon>
        <taxon>Neoptera</taxon>
        <taxon>Polyneoptera</taxon>
        <taxon>Phasmatodea</taxon>
        <taxon>Verophasmatodea</taxon>
        <taxon>Anareolatae</taxon>
        <taxon>Phasmatidae</taxon>
        <taxon>Eurycanthinae</taxon>
        <taxon>Dryococelus</taxon>
    </lineage>
</organism>
<feature type="region of interest" description="Disordered" evidence="1">
    <location>
        <begin position="243"/>
        <end position="290"/>
    </location>
</feature>
<keyword evidence="3" id="KW-1185">Reference proteome</keyword>
<name>A0ABQ9HDE3_9NEOP</name>
<dbReference type="Proteomes" id="UP001159363">
    <property type="component" value="Chromosome 5"/>
</dbReference>
<protein>
    <submittedName>
        <fullName evidence="2">Uncharacterized protein</fullName>
    </submittedName>
</protein>
<evidence type="ECO:0000313" key="2">
    <source>
        <dbReference type="EMBL" id="KAJ8882201.1"/>
    </source>
</evidence>
<evidence type="ECO:0000256" key="1">
    <source>
        <dbReference type="SAM" id="MobiDB-lite"/>
    </source>
</evidence>
<reference evidence="2 3" key="1">
    <citation type="submission" date="2023-02" db="EMBL/GenBank/DDBJ databases">
        <title>LHISI_Scaffold_Assembly.</title>
        <authorList>
            <person name="Stuart O.P."/>
            <person name="Cleave R."/>
            <person name="Magrath M.J.L."/>
            <person name="Mikheyev A.S."/>
        </authorList>
    </citation>
    <scope>NUCLEOTIDE SEQUENCE [LARGE SCALE GENOMIC DNA]</scope>
    <source>
        <strain evidence="2">Daus_M_001</strain>
        <tissue evidence="2">Leg muscle</tissue>
    </source>
</reference>
<comment type="caution">
    <text evidence="2">The sequence shown here is derived from an EMBL/GenBank/DDBJ whole genome shotgun (WGS) entry which is preliminary data.</text>
</comment>
<dbReference type="EMBL" id="JARBHB010000006">
    <property type="protein sequence ID" value="KAJ8882201.1"/>
    <property type="molecule type" value="Genomic_DNA"/>
</dbReference>
<evidence type="ECO:0000313" key="3">
    <source>
        <dbReference type="Proteomes" id="UP001159363"/>
    </source>
</evidence>
<accession>A0ABQ9HDE3</accession>
<gene>
    <name evidence="2" type="ORF">PR048_018689</name>
</gene>